<keyword evidence="7 11" id="KW-0472">Membrane</keyword>
<evidence type="ECO:0000256" key="8">
    <source>
        <dbReference type="ARBA" id="ARBA00023139"/>
    </source>
</evidence>
<dbReference type="GO" id="GO:0003755">
    <property type="term" value="F:peptidyl-prolyl cis-trans isomerase activity"/>
    <property type="evidence" value="ECO:0007669"/>
    <property type="project" value="UniProtKB-EC"/>
</dbReference>
<keyword evidence="5 11" id="KW-0732">Signal</keyword>
<dbReference type="Gene3D" id="3.10.50.40">
    <property type="match status" value="1"/>
</dbReference>
<evidence type="ECO:0000256" key="11">
    <source>
        <dbReference type="HAMAP-Rule" id="MF_01145"/>
    </source>
</evidence>
<dbReference type="EMBL" id="JBHSHC010000149">
    <property type="protein sequence ID" value="MFC4769885.1"/>
    <property type="molecule type" value="Genomic_DNA"/>
</dbReference>
<evidence type="ECO:0000256" key="4">
    <source>
        <dbReference type="ARBA" id="ARBA00022475"/>
    </source>
</evidence>
<gene>
    <name evidence="11" type="primary">prsA</name>
    <name evidence="14" type="ORF">ACFO8Q_21500</name>
</gene>
<dbReference type="RefSeq" id="WP_380028927.1">
    <property type="nucleotide sequence ID" value="NZ_JBHSHC010000149.1"/>
</dbReference>
<organism evidence="14 15">
    <name type="scientific">Effusibacillus consociatus</name>
    <dbReference type="NCBI Taxonomy" id="1117041"/>
    <lineage>
        <taxon>Bacteria</taxon>
        <taxon>Bacillati</taxon>
        <taxon>Bacillota</taxon>
        <taxon>Bacilli</taxon>
        <taxon>Bacillales</taxon>
        <taxon>Alicyclobacillaceae</taxon>
        <taxon>Effusibacillus</taxon>
    </lineage>
</organism>
<feature type="transmembrane region" description="Helical" evidence="12">
    <location>
        <begin position="5"/>
        <end position="24"/>
    </location>
</feature>
<dbReference type="PANTHER" id="PTHR47245">
    <property type="entry name" value="PEPTIDYLPROLYL ISOMERASE"/>
    <property type="match status" value="1"/>
</dbReference>
<accession>A0ABV9Q6R8</accession>
<evidence type="ECO:0000256" key="7">
    <source>
        <dbReference type="ARBA" id="ARBA00023136"/>
    </source>
</evidence>
<dbReference type="PROSITE" id="PS50198">
    <property type="entry name" value="PPIC_PPIASE_2"/>
    <property type="match status" value="1"/>
</dbReference>
<dbReference type="PROSITE" id="PS01096">
    <property type="entry name" value="PPIC_PPIASE_1"/>
    <property type="match status" value="1"/>
</dbReference>
<dbReference type="InterPro" id="IPR046357">
    <property type="entry name" value="PPIase_dom_sf"/>
</dbReference>
<dbReference type="InterPro" id="IPR027304">
    <property type="entry name" value="Trigger_fact/SurA_dom_sf"/>
</dbReference>
<keyword evidence="9 11" id="KW-0413">Isomerase</keyword>
<keyword evidence="15" id="KW-1185">Reference proteome</keyword>
<evidence type="ECO:0000256" key="2">
    <source>
        <dbReference type="ARBA" id="ARBA00004193"/>
    </source>
</evidence>
<evidence type="ECO:0000313" key="14">
    <source>
        <dbReference type="EMBL" id="MFC4769885.1"/>
    </source>
</evidence>
<proteinExistence type="inferred from homology"/>
<keyword evidence="10" id="KW-0449">Lipoprotein</keyword>
<keyword evidence="12" id="KW-0812">Transmembrane</keyword>
<dbReference type="InterPro" id="IPR023058">
    <property type="entry name" value="PPIase_PpiC_CS"/>
</dbReference>
<dbReference type="HAMAP" id="MF_01145">
    <property type="entry name" value="Foldase_PrsA"/>
    <property type="match status" value="1"/>
</dbReference>
<dbReference type="EC" id="5.2.1.8" evidence="11"/>
<comment type="similarity">
    <text evidence="3 11">Belongs to the PrsA family.</text>
</comment>
<dbReference type="InterPro" id="IPR023059">
    <property type="entry name" value="Foldase_PrsA"/>
</dbReference>
<dbReference type="Pfam" id="PF13616">
    <property type="entry name" value="Rotamase_3"/>
    <property type="match status" value="1"/>
</dbReference>
<dbReference type="PANTHER" id="PTHR47245:SF1">
    <property type="entry name" value="FOLDASE PROTEIN PRSA"/>
    <property type="match status" value="1"/>
</dbReference>
<evidence type="ECO:0000259" key="13">
    <source>
        <dbReference type="PROSITE" id="PS50198"/>
    </source>
</evidence>
<evidence type="ECO:0000256" key="12">
    <source>
        <dbReference type="SAM" id="Phobius"/>
    </source>
</evidence>
<feature type="domain" description="PpiC" evidence="13">
    <location>
        <begin position="151"/>
        <end position="241"/>
    </location>
</feature>
<comment type="function">
    <text evidence="11">Plays a major role in protein secretion by helping the post-translocational extracellular folding of several secreted proteins.</text>
</comment>
<reference evidence="15" key="1">
    <citation type="journal article" date="2019" name="Int. J. Syst. Evol. Microbiol.">
        <title>The Global Catalogue of Microorganisms (GCM) 10K type strain sequencing project: providing services to taxonomists for standard genome sequencing and annotation.</title>
        <authorList>
            <consortium name="The Broad Institute Genomics Platform"/>
            <consortium name="The Broad Institute Genome Sequencing Center for Infectious Disease"/>
            <person name="Wu L."/>
            <person name="Ma J."/>
        </authorList>
    </citation>
    <scope>NUCLEOTIDE SEQUENCE [LARGE SCALE GENOMIC DNA]</scope>
    <source>
        <strain evidence="15">WYCCWR 12678</strain>
    </source>
</reference>
<dbReference type="InterPro" id="IPR000297">
    <property type="entry name" value="PPIase_PpiC"/>
</dbReference>
<keyword evidence="12" id="KW-1133">Transmembrane helix</keyword>
<dbReference type="Gene3D" id="1.10.4030.10">
    <property type="entry name" value="Porin chaperone SurA, peptide-binding domain"/>
    <property type="match status" value="1"/>
</dbReference>
<name>A0ABV9Q6R8_9BACL</name>
<comment type="caution">
    <text evidence="14">The sequence shown here is derived from an EMBL/GenBank/DDBJ whole genome shotgun (WGS) entry which is preliminary data.</text>
</comment>
<keyword evidence="4 11" id="KW-1003">Cell membrane</keyword>
<evidence type="ECO:0000256" key="10">
    <source>
        <dbReference type="ARBA" id="ARBA00023288"/>
    </source>
</evidence>
<evidence type="ECO:0000256" key="6">
    <source>
        <dbReference type="ARBA" id="ARBA00023110"/>
    </source>
</evidence>
<dbReference type="Pfam" id="PF13624">
    <property type="entry name" value="SurA_N_3"/>
    <property type="match status" value="1"/>
</dbReference>
<evidence type="ECO:0000313" key="15">
    <source>
        <dbReference type="Proteomes" id="UP001596002"/>
    </source>
</evidence>
<sequence length="303" mass="34253">MKQIWYGVTGVVVGAALVGGIWYFNSAQALASVGKESITRAELVKQLESAGGKQILKSLVDEKVIHEAAIKYQLSVSDKEIDEELSQYKKQFPSEQQFKDTLAKNGVSEADLKDRIRTKLLLDKLATKDVKLSEEEIKKYYDQNKSNLSEKEQVKARHILVEKEDEAKAILEQIKKGEDFAKLAKEKSKDKSSGEKGGDLGFFEQGQMVPEFEKVAFTLKVGEISEPVKTPYGYHIIQVQERKEAKTPTFEEARSKIESILKQQKAKPEDQLLSELRKEVNVQIKEDKYKDILADQPFSIPGQ</sequence>
<evidence type="ECO:0000256" key="9">
    <source>
        <dbReference type="ARBA" id="ARBA00023235"/>
    </source>
</evidence>
<dbReference type="Proteomes" id="UP001596002">
    <property type="component" value="Unassembled WGS sequence"/>
</dbReference>
<comment type="subcellular location">
    <subcellularLocation>
        <location evidence="2">Cell membrane</location>
        <topology evidence="2">Lipid-anchor</topology>
    </subcellularLocation>
</comment>
<dbReference type="SUPFAM" id="SSF54534">
    <property type="entry name" value="FKBP-like"/>
    <property type="match status" value="1"/>
</dbReference>
<evidence type="ECO:0000256" key="1">
    <source>
        <dbReference type="ARBA" id="ARBA00000971"/>
    </source>
</evidence>
<evidence type="ECO:0000256" key="3">
    <source>
        <dbReference type="ARBA" id="ARBA00006071"/>
    </source>
</evidence>
<keyword evidence="8" id="KW-0564">Palmitate</keyword>
<evidence type="ECO:0000256" key="5">
    <source>
        <dbReference type="ARBA" id="ARBA00022729"/>
    </source>
</evidence>
<dbReference type="InterPro" id="IPR050245">
    <property type="entry name" value="PrsA_foldase"/>
</dbReference>
<keyword evidence="6 11" id="KW-0697">Rotamase</keyword>
<dbReference type="SUPFAM" id="SSF109998">
    <property type="entry name" value="Triger factor/SurA peptide-binding domain-like"/>
    <property type="match status" value="1"/>
</dbReference>
<protein>
    <recommendedName>
        <fullName evidence="11">Foldase protein PrsA</fullName>
        <ecNumber evidence="11">5.2.1.8</ecNumber>
    </recommendedName>
</protein>
<comment type="catalytic activity">
    <reaction evidence="1 11">
        <text>[protein]-peptidylproline (omega=180) = [protein]-peptidylproline (omega=0)</text>
        <dbReference type="Rhea" id="RHEA:16237"/>
        <dbReference type="Rhea" id="RHEA-COMP:10747"/>
        <dbReference type="Rhea" id="RHEA-COMP:10748"/>
        <dbReference type="ChEBI" id="CHEBI:83833"/>
        <dbReference type="ChEBI" id="CHEBI:83834"/>
        <dbReference type="EC" id="5.2.1.8"/>
    </reaction>
</comment>